<evidence type="ECO:0000313" key="1">
    <source>
        <dbReference type="EMBL" id="VDN23771.1"/>
    </source>
</evidence>
<dbReference type="Proteomes" id="UP000271889">
    <property type="component" value="Unassembled WGS sequence"/>
</dbReference>
<gene>
    <name evidence="1" type="ORF">CGOC_LOCUS9672</name>
</gene>
<proteinExistence type="predicted"/>
<name>A0A3P7MZ23_CYLGO</name>
<keyword evidence="2" id="KW-1185">Reference proteome</keyword>
<dbReference type="EMBL" id="UYRV01107834">
    <property type="protein sequence ID" value="VDN23771.1"/>
    <property type="molecule type" value="Genomic_DNA"/>
</dbReference>
<accession>A0A3P7MZ23</accession>
<evidence type="ECO:0000313" key="2">
    <source>
        <dbReference type="Proteomes" id="UP000271889"/>
    </source>
</evidence>
<protein>
    <submittedName>
        <fullName evidence="1">Uncharacterized protein</fullName>
    </submittedName>
</protein>
<organism evidence="1 2">
    <name type="scientific">Cylicostephanus goldi</name>
    <name type="common">Nematode worm</name>
    <dbReference type="NCBI Taxonomy" id="71465"/>
    <lineage>
        <taxon>Eukaryota</taxon>
        <taxon>Metazoa</taxon>
        <taxon>Ecdysozoa</taxon>
        <taxon>Nematoda</taxon>
        <taxon>Chromadorea</taxon>
        <taxon>Rhabditida</taxon>
        <taxon>Rhabditina</taxon>
        <taxon>Rhabditomorpha</taxon>
        <taxon>Strongyloidea</taxon>
        <taxon>Strongylidae</taxon>
        <taxon>Cylicostephanus</taxon>
    </lineage>
</organism>
<dbReference type="AlphaFoldDB" id="A0A3P7MZ23"/>
<reference evidence="1 2" key="1">
    <citation type="submission" date="2018-11" db="EMBL/GenBank/DDBJ databases">
        <authorList>
            <consortium name="Pathogen Informatics"/>
        </authorList>
    </citation>
    <scope>NUCLEOTIDE SEQUENCE [LARGE SCALE GENOMIC DNA]</scope>
</reference>
<sequence>MAVSTTPVDNWMIKVFVAHDRHTFMLKIYNRLLAVKIQISQTPLNL</sequence>